<dbReference type="PATRIC" id="fig|1618592.3.peg.742"/>
<comment type="caution">
    <text evidence="11">The sequence shown here is derived from an EMBL/GenBank/DDBJ whole genome shotgun (WGS) entry which is preliminary data.</text>
</comment>
<evidence type="ECO:0000256" key="6">
    <source>
        <dbReference type="NCBIfam" id="TIGR01068"/>
    </source>
</evidence>
<feature type="disulfide bond" description="Redox-active" evidence="9">
    <location>
        <begin position="54"/>
        <end position="57"/>
    </location>
</feature>
<reference evidence="11 12" key="1">
    <citation type="journal article" date="2015" name="Nature">
        <title>rRNA introns, odd ribosomes, and small enigmatic genomes across a large radiation of phyla.</title>
        <authorList>
            <person name="Brown C.T."/>
            <person name="Hug L.A."/>
            <person name="Thomas B.C."/>
            <person name="Sharon I."/>
            <person name="Castelle C.J."/>
            <person name="Singh A."/>
            <person name="Wilkins M.J."/>
            <person name="Williams K.H."/>
            <person name="Banfield J.F."/>
        </authorList>
    </citation>
    <scope>NUCLEOTIDE SEQUENCE [LARGE SCALE GENOMIC DNA]</scope>
</reference>
<dbReference type="SUPFAM" id="SSF52833">
    <property type="entry name" value="Thioredoxin-like"/>
    <property type="match status" value="1"/>
</dbReference>
<dbReference type="NCBIfam" id="TIGR01068">
    <property type="entry name" value="thioredoxin"/>
    <property type="match status" value="1"/>
</dbReference>
<name>A0A0G0HZ21_9BACT</name>
<organism evidence="11 12">
    <name type="scientific">Candidatus Woesebacteria bacterium GW2011_GWD1_38_10</name>
    <dbReference type="NCBI Taxonomy" id="1618592"/>
    <lineage>
        <taxon>Bacteria</taxon>
        <taxon>Candidatus Woeseibacteriota</taxon>
    </lineage>
</organism>
<evidence type="ECO:0000313" key="11">
    <source>
        <dbReference type="EMBL" id="KKQ47567.1"/>
    </source>
</evidence>
<evidence type="ECO:0000313" key="12">
    <source>
        <dbReference type="Proteomes" id="UP000034366"/>
    </source>
</evidence>
<dbReference type="CDD" id="cd02947">
    <property type="entry name" value="TRX_family"/>
    <property type="match status" value="1"/>
</dbReference>
<sequence>MILSGDLVVDEFSHSGYILIRNNMATILVTDSDFQEKIVSSSLPVLVDFYADWCGPCKMAGPILEELSEDYKDKLIVAKVNVDQNQNSAQQYDVMSIPTVILVKDGKEVGRQIGFAGKLGYEELIKKVL</sequence>
<feature type="active site" description="Nucleophile" evidence="8">
    <location>
        <position position="57"/>
    </location>
</feature>
<dbReference type="AlphaFoldDB" id="A0A0G0HZ21"/>
<evidence type="ECO:0000256" key="8">
    <source>
        <dbReference type="PIRSR" id="PIRSR000077-1"/>
    </source>
</evidence>
<keyword evidence="4 9" id="KW-1015">Disulfide bond</keyword>
<dbReference type="PROSITE" id="PS51352">
    <property type="entry name" value="THIOREDOXIN_2"/>
    <property type="match status" value="1"/>
</dbReference>
<evidence type="ECO:0000259" key="10">
    <source>
        <dbReference type="PROSITE" id="PS51352"/>
    </source>
</evidence>
<proteinExistence type="inferred from homology"/>
<dbReference type="PIRSF" id="PIRSF000077">
    <property type="entry name" value="Thioredoxin"/>
    <property type="match status" value="1"/>
</dbReference>
<feature type="domain" description="Thioredoxin" evidence="10">
    <location>
        <begin position="18"/>
        <end position="129"/>
    </location>
</feature>
<evidence type="ECO:0000256" key="2">
    <source>
        <dbReference type="ARBA" id="ARBA00022448"/>
    </source>
</evidence>
<dbReference type="PANTHER" id="PTHR45663:SF11">
    <property type="entry name" value="GEO12009P1"/>
    <property type="match status" value="1"/>
</dbReference>
<keyword evidence="5 9" id="KW-0676">Redox-active center</keyword>
<dbReference type="PANTHER" id="PTHR45663">
    <property type="entry name" value="GEO12009P1"/>
    <property type="match status" value="1"/>
</dbReference>
<dbReference type="GO" id="GO:0005737">
    <property type="term" value="C:cytoplasm"/>
    <property type="evidence" value="ECO:0007669"/>
    <property type="project" value="TreeGrafter"/>
</dbReference>
<gene>
    <name evidence="11" type="ORF">US67_C0050G0006</name>
</gene>
<evidence type="ECO:0000256" key="9">
    <source>
        <dbReference type="PIRSR" id="PIRSR000077-4"/>
    </source>
</evidence>
<feature type="site" description="Contributes to redox potential value" evidence="8">
    <location>
        <position position="56"/>
    </location>
</feature>
<dbReference type="InterPro" id="IPR036249">
    <property type="entry name" value="Thioredoxin-like_sf"/>
</dbReference>
<evidence type="ECO:0000256" key="7">
    <source>
        <dbReference type="PIRNR" id="PIRNR000077"/>
    </source>
</evidence>
<dbReference type="InterPro" id="IPR013766">
    <property type="entry name" value="Thioredoxin_domain"/>
</dbReference>
<dbReference type="Proteomes" id="UP000034366">
    <property type="component" value="Unassembled WGS sequence"/>
</dbReference>
<evidence type="ECO:0000256" key="5">
    <source>
        <dbReference type="ARBA" id="ARBA00023284"/>
    </source>
</evidence>
<dbReference type="GO" id="GO:0015035">
    <property type="term" value="F:protein-disulfide reductase activity"/>
    <property type="evidence" value="ECO:0007669"/>
    <property type="project" value="UniProtKB-UniRule"/>
</dbReference>
<dbReference type="FunFam" id="3.40.30.10:FF:000001">
    <property type="entry name" value="Thioredoxin"/>
    <property type="match status" value="1"/>
</dbReference>
<dbReference type="EMBL" id="LBTW01000050">
    <property type="protein sequence ID" value="KKQ47567.1"/>
    <property type="molecule type" value="Genomic_DNA"/>
</dbReference>
<feature type="active site" description="Nucleophile" evidence="8">
    <location>
        <position position="54"/>
    </location>
</feature>
<feature type="site" description="Contributes to redox potential value" evidence="8">
    <location>
        <position position="55"/>
    </location>
</feature>
<feature type="site" description="Deprotonates C-terminal active site Cys" evidence="8">
    <location>
        <position position="48"/>
    </location>
</feature>
<accession>A0A0G0HZ21</accession>
<dbReference type="Pfam" id="PF00085">
    <property type="entry name" value="Thioredoxin"/>
    <property type="match status" value="1"/>
</dbReference>
<comment type="similarity">
    <text evidence="1 7">Belongs to the thioredoxin family.</text>
</comment>
<keyword evidence="3" id="KW-0249">Electron transport</keyword>
<dbReference type="InterPro" id="IPR005746">
    <property type="entry name" value="Thioredoxin"/>
</dbReference>
<evidence type="ECO:0000256" key="3">
    <source>
        <dbReference type="ARBA" id="ARBA00022982"/>
    </source>
</evidence>
<dbReference type="PRINTS" id="PR00421">
    <property type="entry name" value="THIOREDOXIN"/>
</dbReference>
<dbReference type="Gene3D" id="3.40.30.10">
    <property type="entry name" value="Glutaredoxin"/>
    <property type="match status" value="1"/>
</dbReference>
<evidence type="ECO:0000256" key="1">
    <source>
        <dbReference type="ARBA" id="ARBA00008987"/>
    </source>
</evidence>
<evidence type="ECO:0000256" key="4">
    <source>
        <dbReference type="ARBA" id="ARBA00023157"/>
    </source>
</evidence>
<keyword evidence="2" id="KW-0813">Transport</keyword>
<protein>
    <recommendedName>
        <fullName evidence="6 7">Thioredoxin</fullName>
    </recommendedName>
</protein>